<evidence type="ECO:0000256" key="1">
    <source>
        <dbReference type="SAM" id="MobiDB-lite"/>
    </source>
</evidence>
<dbReference type="SUPFAM" id="SSF109709">
    <property type="entry name" value="KorB DNA-binding domain-like"/>
    <property type="match status" value="1"/>
</dbReference>
<dbReference type="Gene3D" id="1.10.10.10">
    <property type="entry name" value="Winged helix-like DNA-binding domain superfamily/Winged helix DNA-binding domain"/>
    <property type="match status" value="1"/>
</dbReference>
<accession>C7NU81</accession>
<dbReference type="InterPro" id="IPR036388">
    <property type="entry name" value="WH-like_DNA-bd_sf"/>
</dbReference>
<dbReference type="HOGENOM" id="CLU_1811410_0_0_2"/>
<keyword evidence="3" id="KW-1185">Reference proteome</keyword>
<dbReference type="SUPFAM" id="SSF88659">
    <property type="entry name" value="Sigma3 and sigma4 domains of RNA polymerase sigma factors"/>
    <property type="match status" value="1"/>
</dbReference>
<name>C7NU81_HALUD</name>
<dbReference type="EMBL" id="CP001687">
    <property type="protein sequence ID" value="ACV10978.1"/>
    <property type="molecule type" value="Genomic_DNA"/>
</dbReference>
<dbReference type="STRING" id="519442.Huta_0793"/>
<dbReference type="AlphaFoldDB" id="C7NU81"/>
<dbReference type="InterPro" id="IPR013324">
    <property type="entry name" value="RNA_pol_sigma_r3/r4-like"/>
</dbReference>
<feature type="region of interest" description="Disordered" evidence="1">
    <location>
        <begin position="1"/>
        <end position="25"/>
    </location>
</feature>
<organism evidence="2 3">
    <name type="scientific">Halorhabdus utahensis (strain DSM 12940 / JCM 11049 / AX-2)</name>
    <dbReference type="NCBI Taxonomy" id="519442"/>
    <lineage>
        <taxon>Archaea</taxon>
        <taxon>Methanobacteriati</taxon>
        <taxon>Methanobacteriota</taxon>
        <taxon>Stenosarchaea group</taxon>
        <taxon>Halobacteria</taxon>
        <taxon>Halobacteriales</taxon>
        <taxon>Haloarculaceae</taxon>
        <taxon>Halorhabdus</taxon>
    </lineage>
</organism>
<evidence type="ECO:0000313" key="3">
    <source>
        <dbReference type="Proteomes" id="UP000002071"/>
    </source>
</evidence>
<proteinExistence type="predicted"/>
<reference evidence="2 3" key="1">
    <citation type="journal article" date="2009" name="Stand. Genomic Sci.">
        <title>Complete genome sequence of Halorhabdus utahensis type strain (AX-2).</title>
        <authorList>
            <person name="Anderson I."/>
            <person name="Tindall B.J."/>
            <person name="Pomrenke H."/>
            <person name="Goker M."/>
            <person name="Lapidus A."/>
            <person name="Nolan M."/>
            <person name="Copeland A."/>
            <person name="Glavina Del Rio T."/>
            <person name="Chen F."/>
            <person name="Tice H."/>
            <person name="Cheng J.F."/>
            <person name="Lucas S."/>
            <person name="Chertkov O."/>
            <person name="Bruce D."/>
            <person name="Brettin T."/>
            <person name="Detter J.C."/>
            <person name="Han C."/>
            <person name="Goodwin L."/>
            <person name="Land M."/>
            <person name="Hauser L."/>
            <person name="Chang Y.J."/>
            <person name="Jeffries C.D."/>
            <person name="Pitluck S."/>
            <person name="Pati A."/>
            <person name="Mavromatis K."/>
            <person name="Ivanova N."/>
            <person name="Ovchinnikova G."/>
            <person name="Chen A."/>
            <person name="Palaniappan K."/>
            <person name="Chain P."/>
            <person name="Rohde M."/>
            <person name="Bristow J."/>
            <person name="Eisen J.A."/>
            <person name="Markowitz V."/>
            <person name="Hugenholtz P."/>
            <person name="Kyrpides N.C."/>
            <person name="Klenk H.P."/>
        </authorList>
    </citation>
    <scope>NUCLEOTIDE SEQUENCE [LARGE SCALE GENOMIC DNA]</scope>
    <source>
        <strain evidence="3">DSM 12940 / JCM 11049 / AX-2</strain>
    </source>
</reference>
<evidence type="ECO:0000313" key="2">
    <source>
        <dbReference type="EMBL" id="ACV10978.1"/>
    </source>
</evidence>
<protein>
    <submittedName>
        <fullName evidence="2">RNA polymerase, sigma-24 subunit, ECF subfamily</fullName>
    </submittedName>
</protein>
<sequence>MFATHMGGSEIDADADSAAEEERPELTRELLVRRYHDRGQSTAEIAEATGWSKAQIWKRLQALDIETRAQQQSQFHDLDDELLQYLDWLTPQQREDLKAVAVEGRGITEQARRRGVEPGSVRRTLRRGVDRLESIVAERSQE</sequence>
<dbReference type="KEGG" id="hut:Huta_0793"/>
<gene>
    <name evidence="2" type="ordered locus">Huta_0793</name>
</gene>
<dbReference type="Proteomes" id="UP000002071">
    <property type="component" value="Chromosome"/>
</dbReference>